<evidence type="ECO:0000256" key="5">
    <source>
        <dbReference type="ARBA" id="ARBA00023015"/>
    </source>
</evidence>
<evidence type="ECO:0000256" key="3">
    <source>
        <dbReference type="ARBA" id="ARBA00008894"/>
    </source>
</evidence>
<dbReference type="InterPro" id="IPR036388">
    <property type="entry name" value="WH-like_DNA-bd_sf"/>
</dbReference>
<dbReference type="SUPFAM" id="SSF46785">
    <property type="entry name" value="Winged helix' DNA-binding domain"/>
    <property type="match status" value="1"/>
</dbReference>
<keyword evidence="14" id="KW-0175">Coiled coil</keyword>
<feature type="compositionally biased region" description="Basic and acidic residues" evidence="15">
    <location>
        <begin position="543"/>
        <end position="560"/>
    </location>
</feature>
<dbReference type="GO" id="GO:0003700">
    <property type="term" value="F:DNA-binding transcription factor activity"/>
    <property type="evidence" value="ECO:0007669"/>
    <property type="project" value="InterPro"/>
</dbReference>
<dbReference type="GO" id="GO:0000978">
    <property type="term" value="F:RNA polymerase II cis-regulatory region sequence-specific DNA binding"/>
    <property type="evidence" value="ECO:0007669"/>
    <property type="project" value="TreeGrafter"/>
</dbReference>
<keyword evidence="6" id="KW-0346">Stress response</keyword>
<dbReference type="Pfam" id="PF00447">
    <property type="entry name" value="HSF_DNA-bind"/>
    <property type="match status" value="1"/>
</dbReference>
<accession>A0AAD2EDS4</accession>
<evidence type="ECO:0000313" key="18">
    <source>
        <dbReference type="Proteomes" id="UP000834106"/>
    </source>
</evidence>
<evidence type="ECO:0000256" key="8">
    <source>
        <dbReference type="ARBA" id="ARBA00023159"/>
    </source>
</evidence>
<evidence type="ECO:0000256" key="11">
    <source>
        <dbReference type="ARBA" id="ARBA00055747"/>
    </source>
</evidence>
<dbReference type="Gene3D" id="3.40.50.300">
    <property type="entry name" value="P-loop containing nucleotide triphosphate hydrolases"/>
    <property type="match status" value="2"/>
</dbReference>
<dbReference type="Gene3D" id="1.10.10.10">
    <property type="entry name" value="Winged helix-like DNA-binding domain superfamily/Winged helix DNA-binding domain"/>
    <property type="match status" value="1"/>
</dbReference>
<keyword evidence="7" id="KW-0238">DNA-binding</keyword>
<dbReference type="InterPro" id="IPR000232">
    <property type="entry name" value="HSF_DNA-bd"/>
</dbReference>
<evidence type="ECO:0000256" key="10">
    <source>
        <dbReference type="ARBA" id="ARBA00023242"/>
    </source>
</evidence>
<comment type="similarity">
    <text evidence="2 13">Belongs to the HSF family.</text>
</comment>
<evidence type="ECO:0000256" key="7">
    <source>
        <dbReference type="ARBA" id="ARBA00023125"/>
    </source>
</evidence>
<dbReference type="PRINTS" id="PR00056">
    <property type="entry name" value="HSFDOMAIN"/>
</dbReference>
<organism evidence="17 18">
    <name type="scientific">Fraxinus pennsylvanica</name>
    <dbReference type="NCBI Taxonomy" id="56036"/>
    <lineage>
        <taxon>Eukaryota</taxon>
        <taxon>Viridiplantae</taxon>
        <taxon>Streptophyta</taxon>
        <taxon>Embryophyta</taxon>
        <taxon>Tracheophyta</taxon>
        <taxon>Spermatophyta</taxon>
        <taxon>Magnoliopsida</taxon>
        <taxon>eudicotyledons</taxon>
        <taxon>Gunneridae</taxon>
        <taxon>Pentapetalae</taxon>
        <taxon>asterids</taxon>
        <taxon>lamiids</taxon>
        <taxon>Lamiales</taxon>
        <taxon>Oleaceae</taxon>
        <taxon>Oleeae</taxon>
        <taxon>Fraxinus</taxon>
    </lineage>
</organism>
<keyword evidence="10" id="KW-0539">Nucleus</keyword>
<evidence type="ECO:0000256" key="14">
    <source>
        <dbReference type="SAM" id="Coils"/>
    </source>
</evidence>
<dbReference type="GO" id="GO:0006357">
    <property type="term" value="P:regulation of transcription by RNA polymerase II"/>
    <property type="evidence" value="ECO:0007669"/>
    <property type="project" value="TreeGrafter"/>
</dbReference>
<evidence type="ECO:0000256" key="4">
    <source>
        <dbReference type="ARBA" id="ARBA00022553"/>
    </source>
</evidence>
<dbReference type="Proteomes" id="UP000834106">
    <property type="component" value="Chromosome 20"/>
</dbReference>
<dbReference type="PROSITE" id="PS00434">
    <property type="entry name" value="HSF_DOMAIN"/>
    <property type="match status" value="1"/>
</dbReference>
<evidence type="ECO:0000256" key="12">
    <source>
        <dbReference type="ARBA" id="ARBA00081483"/>
    </source>
</evidence>
<dbReference type="EMBL" id="OU503055">
    <property type="protein sequence ID" value="CAI9784361.1"/>
    <property type="molecule type" value="Genomic_DNA"/>
</dbReference>
<keyword evidence="5" id="KW-0805">Transcription regulation</keyword>
<dbReference type="SMART" id="SM00415">
    <property type="entry name" value="HSF"/>
    <property type="match status" value="1"/>
</dbReference>
<comment type="similarity">
    <text evidence="3">Belongs to the disease resistance NB-LRR family.</text>
</comment>
<reference evidence="17" key="1">
    <citation type="submission" date="2023-05" db="EMBL/GenBank/DDBJ databases">
        <authorList>
            <person name="Huff M."/>
        </authorList>
    </citation>
    <scope>NUCLEOTIDE SEQUENCE</scope>
</reference>
<gene>
    <name evidence="17" type="ORF">FPE_LOCUS31791</name>
</gene>
<dbReference type="GO" id="GO:0034605">
    <property type="term" value="P:cellular response to heat"/>
    <property type="evidence" value="ECO:0007669"/>
    <property type="project" value="TreeGrafter"/>
</dbReference>
<protein>
    <recommendedName>
        <fullName evidence="12">Heat stress transcription factor</fullName>
    </recommendedName>
</protein>
<keyword evidence="9" id="KW-0804">Transcription</keyword>
<dbReference type="GO" id="GO:0005634">
    <property type="term" value="C:nucleus"/>
    <property type="evidence" value="ECO:0007669"/>
    <property type="project" value="UniProtKB-SubCell"/>
</dbReference>
<comment type="function">
    <text evidence="11">DNA-binding protein that specifically binds heat shock promoter elements (HSE) and activates transcription.</text>
</comment>
<keyword evidence="8" id="KW-0010">Activator</keyword>
<evidence type="ECO:0000256" key="1">
    <source>
        <dbReference type="ARBA" id="ARBA00004123"/>
    </source>
</evidence>
<dbReference type="PANTHER" id="PTHR10015">
    <property type="entry name" value="HEAT SHOCK TRANSCRIPTION FACTOR"/>
    <property type="match status" value="1"/>
</dbReference>
<sequence>MASTNRNRPEKGTDVYEEIVATLPKEKGWIFQSIVKYNDTWFNPNVIKGVLLAQDQFLAHPTDNLLLLSLNVENDTPKLDISSSPRVFSIHTPYPHLPESKVRSKDLPELTLEDCFSMFCEGIYQFGPYWDHVLGFWNASMESPQKIIMDVSNGGSNAPAPFLVKTYDMVDDPLTDPVVSWSHTGHSFVVWNPPEFARDLLPKYFKHNNFSSFIRQLNTYGFRKVDPDQWEFANEEFIRGQRHLLKNIHRRKPIHSHSGQGNAAPLTDVEREELEKEIDKLKREKVLLESEVERRALENREYEYEIRSLGEKLQNIDHRQRQLMTTLAQLLQKPRYVSNLMEQLESNNKKRRLLALNYLHDEAARGDSQMMTFQAENPRTSSLPLLNSELVDQLDSSLNFWDKFVHEIDQIPSEDFHDFSVLPQPSPVTITEMPLSAGESDLIGLTCSPKCHISSSPSRDLHSSPELAACSTCVDSLAISSICIAPSGIDVNTSPANGHDIDMSKDLKPDGTVPSVSAGPNDVFWQQFLVEAPGSSGTQAVQSERRDLDDRKDPSGSLEAHRTWWNVEKLSPQMEHFA</sequence>
<feature type="region of interest" description="Disordered" evidence="15">
    <location>
        <begin position="534"/>
        <end position="560"/>
    </location>
</feature>
<proteinExistence type="inferred from homology"/>
<dbReference type="FunFam" id="1.10.10.10:FF:000057">
    <property type="entry name" value="Heat shock transcription factor 1"/>
    <property type="match status" value="1"/>
</dbReference>
<evidence type="ECO:0000256" key="13">
    <source>
        <dbReference type="RuleBase" id="RU004020"/>
    </source>
</evidence>
<dbReference type="SUPFAM" id="SSF52540">
    <property type="entry name" value="P-loop containing nucleoside triphosphate hydrolases"/>
    <property type="match status" value="1"/>
</dbReference>
<evidence type="ECO:0000256" key="15">
    <source>
        <dbReference type="SAM" id="MobiDB-lite"/>
    </source>
</evidence>
<evidence type="ECO:0000256" key="9">
    <source>
        <dbReference type="ARBA" id="ARBA00023163"/>
    </source>
</evidence>
<dbReference type="InterPro" id="IPR036390">
    <property type="entry name" value="WH_DNA-bd_sf"/>
</dbReference>
<keyword evidence="4" id="KW-0597">Phosphoprotein</keyword>
<evidence type="ECO:0000313" key="17">
    <source>
        <dbReference type="EMBL" id="CAI9784361.1"/>
    </source>
</evidence>
<dbReference type="InterPro" id="IPR027417">
    <property type="entry name" value="P-loop_NTPase"/>
</dbReference>
<dbReference type="PANTHER" id="PTHR10015:SF445">
    <property type="entry name" value="HEAT STRESS TRANSCRIPTION FACTOR A-4B-LIKE"/>
    <property type="match status" value="1"/>
</dbReference>
<comment type="subcellular location">
    <subcellularLocation>
        <location evidence="1">Nucleus</location>
    </subcellularLocation>
</comment>
<evidence type="ECO:0000256" key="6">
    <source>
        <dbReference type="ARBA" id="ARBA00023016"/>
    </source>
</evidence>
<keyword evidence="18" id="KW-1185">Reference proteome</keyword>
<feature type="domain" description="HSF-type DNA-binding" evidence="16">
    <location>
        <begin position="201"/>
        <end position="225"/>
    </location>
</feature>
<feature type="coiled-coil region" evidence="14">
    <location>
        <begin position="264"/>
        <end position="298"/>
    </location>
</feature>
<dbReference type="AlphaFoldDB" id="A0AAD2EDS4"/>
<name>A0AAD2EDS4_9LAMI</name>
<evidence type="ECO:0000259" key="16">
    <source>
        <dbReference type="PROSITE" id="PS00434"/>
    </source>
</evidence>
<evidence type="ECO:0000256" key="2">
    <source>
        <dbReference type="ARBA" id="ARBA00006403"/>
    </source>
</evidence>